<evidence type="ECO:0000313" key="2">
    <source>
        <dbReference type="Proteomes" id="UP001501459"/>
    </source>
</evidence>
<dbReference type="EMBL" id="BAAADM010000043">
    <property type="protein sequence ID" value="GAA0440879.1"/>
    <property type="molecule type" value="Genomic_DNA"/>
</dbReference>
<name>A0ABP3J548_9BACI</name>
<proteinExistence type="predicted"/>
<reference evidence="2" key="1">
    <citation type="journal article" date="2019" name="Int. J. Syst. Evol. Microbiol.">
        <title>The Global Catalogue of Microorganisms (GCM) 10K type strain sequencing project: providing services to taxonomists for standard genome sequencing and annotation.</title>
        <authorList>
            <consortium name="The Broad Institute Genomics Platform"/>
            <consortium name="The Broad Institute Genome Sequencing Center for Infectious Disease"/>
            <person name="Wu L."/>
            <person name="Ma J."/>
        </authorList>
    </citation>
    <scope>NUCLEOTIDE SEQUENCE [LARGE SCALE GENOMIC DNA]</scope>
    <source>
        <strain evidence="2">JCM 12149</strain>
    </source>
</reference>
<dbReference type="Proteomes" id="UP001501459">
    <property type="component" value="Unassembled WGS sequence"/>
</dbReference>
<protein>
    <submittedName>
        <fullName evidence="1">Uncharacterized protein</fullName>
    </submittedName>
</protein>
<evidence type="ECO:0000313" key="1">
    <source>
        <dbReference type="EMBL" id="GAA0440879.1"/>
    </source>
</evidence>
<gene>
    <name evidence="1" type="ORF">GCM10008983_17470</name>
</gene>
<accession>A0ABP3J548</accession>
<sequence length="115" mass="13350">MISTIVKEEQRRPRHELARWMDKWQDEGQLPQDFANEDMLLDIYRNHTDWVEDSVQFHINVREADGETFESLIQHTGEPVTSFPLEAQKAYLALWGEILNVVAQTVGFDQAGSSF</sequence>
<organism evidence="1 2">
    <name type="scientific">Lentibacillus halophilus</name>
    <dbReference type="NCBI Taxonomy" id="295065"/>
    <lineage>
        <taxon>Bacteria</taxon>
        <taxon>Bacillati</taxon>
        <taxon>Bacillota</taxon>
        <taxon>Bacilli</taxon>
        <taxon>Bacillales</taxon>
        <taxon>Bacillaceae</taxon>
        <taxon>Lentibacillus</taxon>
    </lineage>
</organism>
<comment type="caution">
    <text evidence="1">The sequence shown here is derived from an EMBL/GenBank/DDBJ whole genome shotgun (WGS) entry which is preliminary data.</text>
</comment>
<keyword evidence="2" id="KW-1185">Reference proteome</keyword>
<dbReference type="RefSeq" id="WP_343752462.1">
    <property type="nucleotide sequence ID" value="NZ_BAAADM010000043.1"/>
</dbReference>